<reference evidence="2" key="2">
    <citation type="submission" date="2015-01" db="EMBL/GenBank/DDBJ databases">
        <title>Evolutionary Origins and Diversification of the Mycorrhizal Mutualists.</title>
        <authorList>
            <consortium name="DOE Joint Genome Institute"/>
            <consortium name="Mycorrhizal Genomics Consortium"/>
            <person name="Kohler A."/>
            <person name="Kuo A."/>
            <person name="Nagy L.G."/>
            <person name="Floudas D."/>
            <person name="Copeland A."/>
            <person name="Barry K.W."/>
            <person name="Cichocki N."/>
            <person name="Veneault-Fourrey C."/>
            <person name="LaButti K."/>
            <person name="Lindquist E.A."/>
            <person name="Lipzen A."/>
            <person name="Lundell T."/>
            <person name="Morin E."/>
            <person name="Murat C."/>
            <person name="Riley R."/>
            <person name="Ohm R."/>
            <person name="Sun H."/>
            <person name="Tunlid A."/>
            <person name="Henrissat B."/>
            <person name="Grigoriev I.V."/>
            <person name="Hibbett D.S."/>
            <person name="Martin F."/>
        </authorList>
    </citation>
    <scope>NUCLEOTIDE SEQUENCE [LARGE SCALE GENOMIC DNA]</scope>
    <source>
        <strain evidence="2">Ve08.2h10</strain>
    </source>
</reference>
<evidence type="ECO:0000313" key="2">
    <source>
        <dbReference type="Proteomes" id="UP000054538"/>
    </source>
</evidence>
<protein>
    <submittedName>
        <fullName evidence="1">Uncharacterized protein</fullName>
    </submittedName>
</protein>
<name>A0A0D0DDQ6_9AGAM</name>
<dbReference type="EMBL" id="KN828018">
    <property type="protein sequence ID" value="KIK75560.1"/>
    <property type="molecule type" value="Genomic_DNA"/>
</dbReference>
<proteinExistence type="predicted"/>
<sequence>MAEANAGALAKGLTLWLPAVIIPSVQEADDAFGRIVLDVIAWKEAEAWAWEGSPMAEDPAPAKPVHHTPVASESSWAMTRSKMEVVLPRGKGKKCSCQDLGGDKVTPFPPQGMVVHQDPCTKCIGSAVPCHGLPRCICQKCVGLKVKCVHS</sequence>
<dbReference type="AlphaFoldDB" id="A0A0D0DDQ6"/>
<organism evidence="1 2">
    <name type="scientific">Paxillus rubicundulus Ve08.2h10</name>
    <dbReference type="NCBI Taxonomy" id="930991"/>
    <lineage>
        <taxon>Eukaryota</taxon>
        <taxon>Fungi</taxon>
        <taxon>Dikarya</taxon>
        <taxon>Basidiomycota</taxon>
        <taxon>Agaricomycotina</taxon>
        <taxon>Agaricomycetes</taxon>
        <taxon>Agaricomycetidae</taxon>
        <taxon>Boletales</taxon>
        <taxon>Paxilineae</taxon>
        <taxon>Paxillaceae</taxon>
        <taxon>Paxillus</taxon>
    </lineage>
</organism>
<gene>
    <name evidence="1" type="ORF">PAXRUDRAFT_172451</name>
</gene>
<reference evidence="1 2" key="1">
    <citation type="submission" date="2014-04" db="EMBL/GenBank/DDBJ databases">
        <authorList>
            <consortium name="DOE Joint Genome Institute"/>
            <person name="Kuo A."/>
            <person name="Kohler A."/>
            <person name="Jargeat P."/>
            <person name="Nagy L.G."/>
            <person name="Floudas D."/>
            <person name="Copeland A."/>
            <person name="Barry K.W."/>
            <person name="Cichocki N."/>
            <person name="Veneault-Fourrey C."/>
            <person name="LaButti K."/>
            <person name="Lindquist E.A."/>
            <person name="Lipzen A."/>
            <person name="Lundell T."/>
            <person name="Morin E."/>
            <person name="Murat C."/>
            <person name="Sun H."/>
            <person name="Tunlid A."/>
            <person name="Henrissat B."/>
            <person name="Grigoriev I.V."/>
            <person name="Hibbett D.S."/>
            <person name="Martin F."/>
            <person name="Nordberg H.P."/>
            <person name="Cantor M.N."/>
            <person name="Hua S.X."/>
        </authorList>
    </citation>
    <scope>NUCLEOTIDE SEQUENCE [LARGE SCALE GENOMIC DNA]</scope>
    <source>
        <strain evidence="1 2">Ve08.2h10</strain>
    </source>
</reference>
<dbReference type="OrthoDB" id="2707882at2759"/>
<dbReference type="HOGENOM" id="CLU_075362_0_0_1"/>
<keyword evidence="2" id="KW-1185">Reference proteome</keyword>
<dbReference type="Proteomes" id="UP000054538">
    <property type="component" value="Unassembled WGS sequence"/>
</dbReference>
<dbReference type="InParanoid" id="A0A0D0DDQ6"/>
<evidence type="ECO:0000313" key="1">
    <source>
        <dbReference type="EMBL" id="KIK75560.1"/>
    </source>
</evidence>
<accession>A0A0D0DDQ6</accession>